<dbReference type="InterPro" id="IPR000212">
    <property type="entry name" value="DNA_helicase_UvrD/REP"/>
</dbReference>
<evidence type="ECO:0000313" key="17">
    <source>
        <dbReference type="Proteomes" id="UP000192478"/>
    </source>
</evidence>
<dbReference type="InterPro" id="IPR014016">
    <property type="entry name" value="UvrD-like_ATP-bd"/>
</dbReference>
<keyword evidence="5 10" id="KW-0067">ATP-binding</keyword>
<dbReference type="NCBIfam" id="TIGR01073">
    <property type="entry name" value="pcrA"/>
    <property type="match status" value="1"/>
</dbReference>
<feature type="binding site" evidence="10">
    <location>
        <begin position="25"/>
        <end position="32"/>
    </location>
    <ligand>
        <name>ATP</name>
        <dbReference type="ChEBI" id="CHEBI:30616"/>
    </ligand>
</feature>
<protein>
    <recommendedName>
        <fullName evidence="11">ATP-dependent DNA helicase</fullName>
        <ecNumber evidence="11">5.6.2.4</ecNumber>
    </recommendedName>
</protein>
<dbReference type="GO" id="GO:0033202">
    <property type="term" value="C:DNA helicase complex"/>
    <property type="evidence" value="ECO:0007669"/>
    <property type="project" value="TreeGrafter"/>
</dbReference>
<evidence type="ECO:0000256" key="10">
    <source>
        <dbReference type="PROSITE-ProRule" id="PRU00560"/>
    </source>
</evidence>
<dbReference type="AlphaFoldDB" id="A0AAC9RKW6"/>
<evidence type="ECO:0000256" key="2">
    <source>
        <dbReference type="ARBA" id="ARBA00022741"/>
    </source>
</evidence>
<dbReference type="Proteomes" id="UP000177894">
    <property type="component" value="Chromosome"/>
</dbReference>
<evidence type="ECO:0000256" key="6">
    <source>
        <dbReference type="ARBA" id="ARBA00023125"/>
    </source>
</evidence>
<dbReference type="FunFam" id="1.10.486.10:FF:000003">
    <property type="entry name" value="ATP-dependent DNA helicase"/>
    <property type="match status" value="1"/>
</dbReference>
<evidence type="ECO:0000313" key="16">
    <source>
        <dbReference type="Proteomes" id="UP000177894"/>
    </source>
</evidence>
<keyword evidence="6 11" id="KW-0238">DNA-binding</keyword>
<dbReference type="CDD" id="cd18807">
    <property type="entry name" value="SF1_C_UvrD"/>
    <property type="match status" value="1"/>
</dbReference>
<dbReference type="InterPro" id="IPR013986">
    <property type="entry name" value="DExx_box_DNA_helicase_dom_sf"/>
</dbReference>
<accession>A0AAC9RKW6</accession>
<evidence type="ECO:0000256" key="9">
    <source>
        <dbReference type="ARBA" id="ARBA00048988"/>
    </source>
</evidence>
<reference evidence="14 16" key="1">
    <citation type="submission" date="2016-10" db="EMBL/GenBank/DDBJ databases">
        <title>Complete Genome Sequence of Acetogen Clostridium formicoaceticum ATCC 27076.</title>
        <authorList>
            <person name="Bao T."/>
            <person name="Cheng C."/>
            <person name="Zhao J."/>
            <person name="Yang S.-T."/>
            <person name="Wang J."/>
            <person name="Wang M."/>
        </authorList>
    </citation>
    <scope>NUCLEOTIDE SEQUENCE [LARGE SCALE GENOMIC DNA]</scope>
    <source>
        <strain evidence="14 16">ATCC 27076</strain>
    </source>
</reference>
<dbReference type="Gene3D" id="3.40.50.300">
    <property type="entry name" value="P-loop containing nucleotide triphosphate hydrolases"/>
    <property type="match status" value="2"/>
</dbReference>
<dbReference type="EC" id="5.6.2.4" evidence="11"/>
<dbReference type="GO" id="GO:0000725">
    <property type="term" value="P:recombinational repair"/>
    <property type="evidence" value="ECO:0007669"/>
    <property type="project" value="TreeGrafter"/>
</dbReference>
<dbReference type="GO" id="GO:0043138">
    <property type="term" value="F:3'-5' DNA helicase activity"/>
    <property type="evidence" value="ECO:0007669"/>
    <property type="project" value="UniProtKB-EC"/>
</dbReference>
<dbReference type="Pfam" id="PF00580">
    <property type="entry name" value="UvrD-helicase"/>
    <property type="match status" value="1"/>
</dbReference>
<dbReference type="GO" id="GO:0016787">
    <property type="term" value="F:hydrolase activity"/>
    <property type="evidence" value="ECO:0007669"/>
    <property type="project" value="UniProtKB-UniRule"/>
</dbReference>
<dbReference type="GO" id="GO:0005524">
    <property type="term" value="F:ATP binding"/>
    <property type="evidence" value="ECO:0007669"/>
    <property type="project" value="UniProtKB-UniRule"/>
</dbReference>
<dbReference type="InterPro" id="IPR014017">
    <property type="entry name" value="DNA_helicase_UvrD-like_C"/>
</dbReference>
<dbReference type="FunFam" id="1.10.10.160:FF:000001">
    <property type="entry name" value="ATP-dependent DNA helicase"/>
    <property type="match status" value="1"/>
</dbReference>
<name>A0AAC9RKW6_9CLOT</name>
<dbReference type="EMBL" id="CP017603">
    <property type="protein sequence ID" value="AOY75820.1"/>
    <property type="molecule type" value="Genomic_DNA"/>
</dbReference>
<comment type="catalytic activity">
    <reaction evidence="8">
        <text>Couples ATP hydrolysis with the unwinding of duplex DNA by translocating in the 3'-5' direction.</text>
        <dbReference type="EC" id="5.6.2.4"/>
    </reaction>
</comment>
<dbReference type="PANTHER" id="PTHR11070:SF2">
    <property type="entry name" value="ATP-DEPENDENT DNA HELICASE SRS2"/>
    <property type="match status" value="1"/>
</dbReference>
<dbReference type="PROSITE" id="PS51198">
    <property type="entry name" value="UVRD_HELICASE_ATP_BIND"/>
    <property type="match status" value="1"/>
</dbReference>
<evidence type="ECO:0000256" key="5">
    <source>
        <dbReference type="ARBA" id="ARBA00022840"/>
    </source>
</evidence>
<gene>
    <name evidence="15" type="primary">pcrA</name>
    <name evidence="14" type="ORF">BJL90_07845</name>
    <name evidence="15" type="ORF">CLFO_04660</name>
</gene>
<dbReference type="RefSeq" id="WP_070966243.1">
    <property type="nucleotide sequence ID" value="NZ_CP017603.1"/>
</dbReference>
<dbReference type="GO" id="GO:0003677">
    <property type="term" value="F:DNA binding"/>
    <property type="evidence" value="ECO:0007669"/>
    <property type="project" value="UniProtKB-KW"/>
</dbReference>
<proteinExistence type="inferred from homology"/>
<evidence type="ECO:0000313" key="14">
    <source>
        <dbReference type="EMBL" id="AOY75820.1"/>
    </source>
</evidence>
<evidence type="ECO:0000256" key="3">
    <source>
        <dbReference type="ARBA" id="ARBA00022801"/>
    </source>
</evidence>
<keyword evidence="4 10" id="KW-0347">Helicase</keyword>
<dbReference type="KEGG" id="cfm:BJL90_07845"/>
<dbReference type="GO" id="GO:0009314">
    <property type="term" value="P:response to radiation"/>
    <property type="evidence" value="ECO:0007669"/>
    <property type="project" value="UniProtKB-ARBA"/>
</dbReference>
<reference evidence="15 17" key="2">
    <citation type="submission" date="2017-03" db="EMBL/GenBank/DDBJ databases">
        <title>Complete sequence of Clostridium formicaceticum DSM 92.</title>
        <authorList>
            <person name="Poehlein A."/>
            <person name="Karl M."/>
            <person name="Bengelsdorf F.R."/>
            <person name="Duerre P."/>
            <person name="Daniel R."/>
        </authorList>
    </citation>
    <scope>NUCLEOTIDE SEQUENCE [LARGE SCALE GENOMIC DNA]</scope>
    <source>
        <strain evidence="15 17">DSM 92</strain>
    </source>
</reference>
<evidence type="ECO:0000256" key="7">
    <source>
        <dbReference type="ARBA" id="ARBA00023235"/>
    </source>
</evidence>
<evidence type="ECO:0000256" key="8">
    <source>
        <dbReference type="ARBA" id="ARBA00034617"/>
    </source>
</evidence>
<evidence type="ECO:0000259" key="12">
    <source>
        <dbReference type="PROSITE" id="PS51198"/>
    </source>
</evidence>
<feature type="domain" description="UvrD-like helicase C-terminal" evidence="13">
    <location>
        <begin position="285"/>
        <end position="559"/>
    </location>
</feature>
<dbReference type="Gene3D" id="1.10.486.10">
    <property type="entry name" value="PCRA, domain 4"/>
    <property type="match status" value="1"/>
</dbReference>
<dbReference type="GO" id="GO:0005829">
    <property type="term" value="C:cytosol"/>
    <property type="evidence" value="ECO:0007669"/>
    <property type="project" value="TreeGrafter"/>
</dbReference>
<dbReference type="PANTHER" id="PTHR11070">
    <property type="entry name" value="UVRD / RECB / PCRA DNA HELICASE FAMILY MEMBER"/>
    <property type="match status" value="1"/>
</dbReference>
<dbReference type="Gene3D" id="1.10.10.160">
    <property type="match status" value="1"/>
</dbReference>
<keyword evidence="3 10" id="KW-0378">Hydrolase</keyword>
<dbReference type="InterPro" id="IPR027417">
    <property type="entry name" value="P-loop_NTPase"/>
</dbReference>
<evidence type="ECO:0000256" key="1">
    <source>
        <dbReference type="ARBA" id="ARBA00009922"/>
    </source>
</evidence>
<dbReference type="PROSITE" id="PS51217">
    <property type="entry name" value="UVRD_HELICASE_CTER"/>
    <property type="match status" value="1"/>
</dbReference>
<dbReference type="CDD" id="cd17932">
    <property type="entry name" value="DEXQc_UvrD"/>
    <property type="match status" value="1"/>
</dbReference>
<dbReference type="Proteomes" id="UP000192478">
    <property type="component" value="Chromosome"/>
</dbReference>
<keyword evidence="16" id="KW-1185">Reference proteome</keyword>
<dbReference type="Pfam" id="PF13361">
    <property type="entry name" value="UvrD_C"/>
    <property type="match status" value="1"/>
</dbReference>
<dbReference type="Pfam" id="PF21196">
    <property type="entry name" value="PcrA_UvrD_tudor"/>
    <property type="match status" value="1"/>
</dbReference>
<comment type="similarity">
    <text evidence="1 11">Belongs to the helicase family. UvrD subfamily.</text>
</comment>
<dbReference type="GO" id="GO:0006260">
    <property type="term" value="P:DNA replication"/>
    <property type="evidence" value="ECO:0007669"/>
    <property type="project" value="InterPro"/>
</dbReference>
<dbReference type="SUPFAM" id="SSF52540">
    <property type="entry name" value="P-loop containing nucleoside triphosphate hydrolases"/>
    <property type="match status" value="1"/>
</dbReference>
<dbReference type="EMBL" id="CP020559">
    <property type="protein sequence ID" value="ARE86150.1"/>
    <property type="molecule type" value="Genomic_DNA"/>
</dbReference>
<evidence type="ECO:0000259" key="13">
    <source>
        <dbReference type="PROSITE" id="PS51217"/>
    </source>
</evidence>
<feature type="domain" description="UvrD-like helicase ATP-binding" evidence="12">
    <location>
        <begin position="4"/>
        <end position="284"/>
    </location>
</feature>
<evidence type="ECO:0000256" key="11">
    <source>
        <dbReference type="RuleBase" id="RU364053"/>
    </source>
</evidence>
<evidence type="ECO:0000313" key="15">
    <source>
        <dbReference type="EMBL" id="ARE86150.1"/>
    </source>
</evidence>
<comment type="catalytic activity">
    <reaction evidence="9 11">
        <text>ATP + H2O = ADP + phosphate + H(+)</text>
        <dbReference type="Rhea" id="RHEA:13065"/>
        <dbReference type="ChEBI" id="CHEBI:15377"/>
        <dbReference type="ChEBI" id="CHEBI:15378"/>
        <dbReference type="ChEBI" id="CHEBI:30616"/>
        <dbReference type="ChEBI" id="CHEBI:43474"/>
        <dbReference type="ChEBI" id="CHEBI:456216"/>
        <dbReference type="EC" id="5.6.2.4"/>
    </reaction>
</comment>
<keyword evidence="7" id="KW-0413">Isomerase</keyword>
<dbReference type="InterPro" id="IPR005751">
    <property type="entry name" value="ATP-dep_DNA_helicase_PcrA"/>
</dbReference>
<keyword evidence="2 10" id="KW-0547">Nucleotide-binding</keyword>
<organism evidence="15 17">
    <name type="scientific">Clostridium formicaceticum</name>
    <dbReference type="NCBI Taxonomy" id="1497"/>
    <lineage>
        <taxon>Bacteria</taxon>
        <taxon>Bacillati</taxon>
        <taxon>Bacillota</taxon>
        <taxon>Clostridia</taxon>
        <taxon>Eubacteriales</taxon>
        <taxon>Clostridiaceae</taxon>
        <taxon>Clostridium</taxon>
    </lineage>
</organism>
<evidence type="ECO:0000256" key="4">
    <source>
        <dbReference type="ARBA" id="ARBA00022806"/>
    </source>
</evidence>
<sequence length="726" mass="83205">MNLSHLNNMQRRAVEHTEGPLLVLAGAGSGKTRVLTHRIAYLVEEKGVSPYNLLAITFTNKAAREMKERLESLMEEGCKDLWVSTFHSACMRMLRMDIEKIGYQKNFVIYDTADQLTVMKDCIKKLSLDEKYFNPRAVLGAIGKAKDQLIGPEEFTRIHGSDFRDAKIGELYKMYQKTLKNNNALDFDDLIMKTVELFNQNPAVLHYYHNKFKYILVDEFQDTNMAQYTLVSMLAKQHKNLCVVGDDDQSIYGWRGADIQNILGFEKDFPGAAVVKLEENYRSTKTILEAANRVVVNNEGRKDKKLWTGNDEGEIIQYYKANNEYDEASYIANCIETLRKEKYPYSNFAILYRTNAQSRVLEEELMKQGVPYKIFSGTRFYDRKEIKDILAYLTTVENPVDDISVKRIINVPKRGIGLKTIEKIEAYGEKLGIRFFEALLDIEEMGDISGRVQKQIKKFTDMIIDLRERKEEMKVTEIVEELYKKTGYIDALKEEDRVEADTRIENLYEFLSLTVDFDENAEVKTLEEFLARTSLESSLDSDNEEEDAVVLMTLHSAKGLEFPVVFMPGMEEGIFPSYMSMQEKNEEEERRLCYVGITRAMKKLYMSHAMMRTLYGRTSYNSCSRFLEEIPQELIAKEKAYKRKEEVKKMQTSPLFTGGGLSSFHDKPKLNTTVIKKKVNAGDKVKHPTFGIGTVVSAGGDILTIAFPSAGVKKISSAFVQLDVVE</sequence>